<evidence type="ECO:0000313" key="2">
    <source>
        <dbReference type="Proteomes" id="UP001227268"/>
    </source>
</evidence>
<proteinExistence type="predicted"/>
<dbReference type="EMBL" id="JASBWT010000006">
    <property type="protein sequence ID" value="KAJ9103933.1"/>
    <property type="molecule type" value="Genomic_DNA"/>
</dbReference>
<evidence type="ECO:0000313" key="1">
    <source>
        <dbReference type="EMBL" id="KAJ9103933.1"/>
    </source>
</evidence>
<accession>A0ACC2VXM7</accession>
<dbReference type="Proteomes" id="UP001227268">
    <property type="component" value="Unassembled WGS sequence"/>
</dbReference>
<reference evidence="1" key="1">
    <citation type="submission" date="2023-04" db="EMBL/GenBank/DDBJ databases">
        <title>Draft Genome sequencing of Naganishia species isolated from polar environments using Oxford Nanopore Technology.</title>
        <authorList>
            <person name="Leo P."/>
            <person name="Venkateswaran K."/>
        </authorList>
    </citation>
    <scope>NUCLEOTIDE SEQUENCE</scope>
    <source>
        <strain evidence="1">MNA-CCFEE 5423</strain>
    </source>
</reference>
<organism evidence="1 2">
    <name type="scientific">Naganishia friedmannii</name>
    <dbReference type="NCBI Taxonomy" id="89922"/>
    <lineage>
        <taxon>Eukaryota</taxon>
        <taxon>Fungi</taxon>
        <taxon>Dikarya</taxon>
        <taxon>Basidiomycota</taxon>
        <taxon>Agaricomycotina</taxon>
        <taxon>Tremellomycetes</taxon>
        <taxon>Filobasidiales</taxon>
        <taxon>Filobasidiaceae</taxon>
        <taxon>Naganishia</taxon>
    </lineage>
</organism>
<comment type="caution">
    <text evidence="1">The sequence shown here is derived from an EMBL/GenBank/DDBJ whole genome shotgun (WGS) entry which is preliminary data.</text>
</comment>
<protein>
    <submittedName>
        <fullName evidence="1">Uncharacterized protein</fullName>
    </submittedName>
</protein>
<keyword evidence="2" id="KW-1185">Reference proteome</keyword>
<gene>
    <name evidence="1" type="ORF">QFC21_002396</name>
</gene>
<name>A0ACC2VXM7_9TREE</name>
<sequence>MEEETELALVRKPGLESRCQPLMRYCIGDTAGATSGPNEQAGISHDQLSKLDKTIAPFGIQPLNKEAQNLQNALSILGGTDVKTKIIKSEFAVGKHEEGIISRSPDASNIGEYTSAMDRLLKEIERLSKNDLRSAETRIKDYSRLVDLGARNLVTLIIKHVKAGTPATSDLNKLARDGPTSPPNSLSTLSQVVPIMQYLMRLPRSASHPAGSSIQVTMSQARETYLSARHDYIVNNCISPAISDFNELLDDRSPGREDESRRDRCDKLLIMLQGILALMQSERMLLDHMFPKSSAKSLLSIFATPVNLLEDLLNSQIAYIKKSLASQTFYALELYQTLLHVQPDWEEITNELDCDPSVVRLVSETLNSLRNPCLRSFPEALVDIRVSQSSGKGETSSIADVTYRTVHYLSTLPAYEDIVINLLSSLGDRNWLMGAVTASQRQTDGDNILQHFAADMLSALLEQLESRGRGMRRLVSAIFLLNNRLSVTYMRNNLMVSSASQDIDVLGTGGEIVLNRGFRDTRAAFMDVWQELVSLLAESTNSGGAVARLTGASGDKQQVKDSLSNFFVRLDDLEAMSKQHLLSRQDPDLRERLVQDVRNLVVPAFSSYAGRHTKRVEKYARATPAEIDQRILSLLS</sequence>